<keyword evidence="1" id="KW-0472">Membrane</keyword>
<dbReference type="Proteomes" id="UP000094580">
    <property type="component" value="Unassembled WGS sequence"/>
</dbReference>
<keyword evidence="1" id="KW-1133">Transmembrane helix</keyword>
<evidence type="ECO:0000256" key="1">
    <source>
        <dbReference type="SAM" id="Phobius"/>
    </source>
</evidence>
<gene>
    <name evidence="2" type="ORF">BED47_08545</name>
</gene>
<proteinExistence type="predicted"/>
<organism evidence="2 3">
    <name type="scientific">Gottfriedia luciferensis</name>
    <dbReference type="NCBI Taxonomy" id="178774"/>
    <lineage>
        <taxon>Bacteria</taxon>
        <taxon>Bacillati</taxon>
        <taxon>Bacillota</taxon>
        <taxon>Bacilli</taxon>
        <taxon>Bacillales</taxon>
        <taxon>Bacillaceae</taxon>
        <taxon>Gottfriedia</taxon>
    </lineage>
</organism>
<keyword evidence="1" id="KW-0812">Transmembrane</keyword>
<feature type="transmembrane region" description="Helical" evidence="1">
    <location>
        <begin position="6"/>
        <end position="22"/>
    </location>
</feature>
<sequence length="90" mass="10990">MLELAIYVFIIIVLYSFIQLYLNRKWKLIYTTYGYQNYFIIIGKLKKNGIEYKTKLPMNFNGRRFNENTQYDIYVKKDLEHLALQSLYQT</sequence>
<keyword evidence="3" id="KW-1185">Reference proteome</keyword>
<dbReference type="EMBL" id="MDKC01000032">
    <property type="protein sequence ID" value="ODG91066.1"/>
    <property type="molecule type" value="Genomic_DNA"/>
</dbReference>
<comment type="caution">
    <text evidence="2">The sequence shown here is derived from an EMBL/GenBank/DDBJ whole genome shotgun (WGS) entry which is preliminary data.</text>
</comment>
<evidence type="ECO:0000313" key="3">
    <source>
        <dbReference type="Proteomes" id="UP000094580"/>
    </source>
</evidence>
<protein>
    <submittedName>
        <fullName evidence="2">Uncharacterized protein</fullName>
    </submittedName>
</protein>
<dbReference type="RefSeq" id="WP_069034436.1">
    <property type="nucleotide sequence ID" value="NZ_MDKC01000032.1"/>
</dbReference>
<evidence type="ECO:0000313" key="2">
    <source>
        <dbReference type="EMBL" id="ODG91066.1"/>
    </source>
</evidence>
<reference evidence="2 3" key="1">
    <citation type="submission" date="2016-07" db="EMBL/GenBank/DDBJ databases">
        <authorList>
            <person name="Townsley L."/>
            <person name="Shank E.A."/>
        </authorList>
    </citation>
    <scope>NUCLEOTIDE SEQUENCE [LARGE SCALE GENOMIC DNA]</scope>
    <source>
        <strain evidence="2 3">CH01</strain>
    </source>
</reference>
<name>A0ABX2ZMX1_9BACI</name>
<accession>A0ABX2ZMX1</accession>